<dbReference type="RefSeq" id="WP_008777912.1">
    <property type="nucleotide sequence ID" value="NZ_CP072220.1"/>
</dbReference>
<dbReference type="GeneID" id="93098856"/>
<organism evidence="1 2">
    <name type="scientific">Bacteroides uniformis</name>
    <dbReference type="NCBI Taxonomy" id="820"/>
    <lineage>
        <taxon>Bacteria</taxon>
        <taxon>Pseudomonadati</taxon>
        <taxon>Bacteroidota</taxon>
        <taxon>Bacteroidia</taxon>
        <taxon>Bacteroidales</taxon>
        <taxon>Bacteroidaceae</taxon>
        <taxon>Bacteroides</taxon>
    </lineage>
</organism>
<comment type="caution">
    <text evidence="1">The sequence shown here is derived from an EMBL/GenBank/DDBJ whole genome shotgun (WGS) entry which is preliminary data.</text>
</comment>
<accession>A0A413X0T9</accession>
<reference evidence="1 2" key="1">
    <citation type="submission" date="2018-08" db="EMBL/GenBank/DDBJ databases">
        <title>A genome reference for cultivated species of the human gut microbiota.</title>
        <authorList>
            <person name="Zou Y."/>
            <person name="Xue W."/>
            <person name="Luo G."/>
        </authorList>
    </citation>
    <scope>NUCLEOTIDE SEQUENCE [LARGE SCALE GENOMIC DNA]</scope>
    <source>
        <strain evidence="1 2">AM39-1</strain>
    </source>
</reference>
<sequence>MIMNNCMLPDILQRLREVNTLLATYKQGELSFEQALPPSLFYQDFNDTNILVKEAACLVRENPGELLEFSSSLFSETDKYLSLDRTPLQKVDFAALFEEHLKPFEFRYEETKTVATGLWRKYSAMSNRLDFLPLDSEEYKSLDAECSAAKAEYDEVHAHANLLYEEWQQERDRYFCVWCFKPVFLDVLVERLKGIAGSIISDIGRMKEGKP</sequence>
<protein>
    <submittedName>
        <fullName evidence="1">Uncharacterized protein</fullName>
    </submittedName>
</protein>
<proteinExistence type="predicted"/>
<dbReference type="Proteomes" id="UP000286114">
    <property type="component" value="Unassembled WGS sequence"/>
</dbReference>
<evidence type="ECO:0000313" key="1">
    <source>
        <dbReference type="EMBL" id="RHB69174.1"/>
    </source>
</evidence>
<gene>
    <name evidence="1" type="ORF">DW873_17090</name>
</gene>
<evidence type="ECO:0000313" key="2">
    <source>
        <dbReference type="Proteomes" id="UP000286114"/>
    </source>
</evidence>
<dbReference type="EMBL" id="QSHA01000016">
    <property type="protein sequence ID" value="RHB69174.1"/>
    <property type="molecule type" value="Genomic_DNA"/>
</dbReference>
<name>A0A413X0T9_BACUN</name>
<dbReference type="AlphaFoldDB" id="A0A413X0T9"/>